<dbReference type="Gene3D" id="3.40.50.720">
    <property type="entry name" value="NAD(P)-binding Rossmann-like Domain"/>
    <property type="match status" value="1"/>
</dbReference>
<dbReference type="AlphaFoldDB" id="A0AA86RC01"/>
<accession>A0AA86RC01</accession>
<comment type="similarity">
    <text evidence="1">Belongs to the short-chain dehydrogenases/reductases (SDR) family.</text>
</comment>
<evidence type="ECO:0000313" key="3">
    <source>
        <dbReference type="EMBL" id="CAI9974670.1"/>
    </source>
</evidence>
<dbReference type="Pfam" id="PF00106">
    <property type="entry name" value="adh_short"/>
    <property type="match status" value="1"/>
</dbReference>
<evidence type="ECO:0000313" key="5">
    <source>
        <dbReference type="Proteomes" id="UP001642409"/>
    </source>
</evidence>
<organism evidence="3">
    <name type="scientific">Hexamita inflata</name>
    <dbReference type="NCBI Taxonomy" id="28002"/>
    <lineage>
        <taxon>Eukaryota</taxon>
        <taxon>Metamonada</taxon>
        <taxon>Diplomonadida</taxon>
        <taxon>Hexamitidae</taxon>
        <taxon>Hexamitinae</taxon>
        <taxon>Hexamita</taxon>
    </lineage>
</organism>
<dbReference type="EMBL" id="CAXDID020000347">
    <property type="protein sequence ID" value="CAL6080594.1"/>
    <property type="molecule type" value="Genomic_DNA"/>
</dbReference>
<reference evidence="3" key="1">
    <citation type="submission" date="2023-06" db="EMBL/GenBank/DDBJ databases">
        <authorList>
            <person name="Kurt Z."/>
        </authorList>
    </citation>
    <scope>NUCLEOTIDE SEQUENCE</scope>
</reference>
<protein>
    <submittedName>
        <fullName evidence="3">Putative</fullName>
    </submittedName>
    <submittedName>
        <fullName evidence="4">Reductase</fullName>
    </submittedName>
</protein>
<dbReference type="GO" id="GO:0016491">
    <property type="term" value="F:oxidoreductase activity"/>
    <property type="evidence" value="ECO:0007669"/>
    <property type="project" value="UniProtKB-KW"/>
</dbReference>
<dbReference type="PANTHER" id="PTHR42901:SF1">
    <property type="entry name" value="ALCOHOL DEHYDROGENASE"/>
    <property type="match status" value="1"/>
</dbReference>
<dbReference type="InterPro" id="IPR036291">
    <property type="entry name" value="NAD(P)-bd_dom_sf"/>
</dbReference>
<name>A0AA86RC01_9EUKA</name>
<evidence type="ECO:0000256" key="1">
    <source>
        <dbReference type="ARBA" id="ARBA00006484"/>
    </source>
</evidence>
<dbReference type="Proteomes" id="UP001642409">
    <property type="component" value="Unassembled WGS sequence"/>
</dbReference>
<dbReference type="SUPFAM" id="SSF51735">
    <property type="entry name" value="NAD(P)-binding Rossmann-fold domains"/>
    <property type="match status" value="1"/>
</dbReference>
<proteinExistence type="inferred from homology"/>
<dbReference type="PANTHER" id="PTHR42901">
    <property type="entry name" value="ALCOHOL DEHYDROGENASE"/>
    <property type="match status" value="1"/>
</dbReference>
<comment type="caution">
    <text evidence="3">The sequence shown here is derived from an EMBL/GenBank/DDBJ whole genome shotgun (WGS) entry which is preliminary data.</text>
</comment>
<dbReference type="EMBL" id="CATOUU010001153">
    <property type="protein sequence ID" value="CAI9974670.1"/>
    <property type="molecule type" value="Genomic_DNA"/>
</dbReference>
<keyword evidence="5" id="KW-1185">Reference proteome</keyword>
<dbReference type="PRINTS" id="PR00081">
    <property type="entry name" value="GDHRDH"/>
</dbReference>
<gene>
    <name evidence="4" type="ORF">HINF_LOCUS59941</name>
    <name evidence="3" type="ORF">HINF_LOCUS62315</name>
</gene>
<sequence length="309" mass="34867">MKEIFSCLIALITICIIINKWLNKKQNLQIKYNCSWVVVTGSTGGLGSALVQKLLRSNLNVIAVDYCADKLSQIPNNSQNKLVALQFDFGSDLSTFACKFDKFLLSNNIDRQSVGVCFSNAGIGEFNKFDATSFESKRQYMQINFNSHLAVSDYFTKLFLSRSHDKKHKSALIFTSSSAVYAPCPYFSLYHTSKTAVTSLAVALSTEYRKNIDILVVHPSGFAKSNFMYQQRMKPLYDFVVKTRNYGNKPLKQLTPDLIINRMLSRIGKLNCVLIGKGTKTNAIFQSIFGRNVTGYVWSCFKTLDKVFE</sequence>
<evidence type="ECO:0000256" key="2">
    <source>
        <dbReference type="ARBA" id="ARBA00023002"/>
    </source>
</evidence>
<dbReference type="CDD" id="cd05233">
    <property type="entry name" value="SDR_c"/>
    <property type="match status" value="1"/>
</dbReference>
<reference evidence="4 5" key="2">
    <citation type="submission" date="2024-07" db="EMBL/GenBank/DDBJ databases">
        <authorList>
            <person name="Akdeniz Z."/>
        </authorList>
    </citation>
    <scope>NUCLEOTIDE SEQUENCE [LARGE SCALE GENOMIC DNA]</scope>
</reference>
<keyword evidence="2" id="KW-0560">Oxidoreductase</keyword>
<dbReference type="InterPro" id="IPR002347">
    <property type="entry name" value="SDR_fam"/>
</dbReference>
<evidence type="ECO:0000313" key="4">
    <source>
        <dbReference type="EMBL" id="CAL6080594.1"/>
    </source>
</evidence>